<evidence type="ECO:0000256" key="10">
    <source>
        <dbReference type="PIRSR" id="PIRSR602401-1"/>
    </source>
</evidence>
<dbReference type="EMBL" id="JACMSC010000021">
    <property type="protein sequence ID" value="KAG6471099.1"/>
    <property type="molecule type" value="Genomic_DNA"/>
</dbReference>
<evidence type="ECO:0000256" key="6">
    <source>
        <dbReference type="ARBA" id="ARBA00022989"/>
    </source>
</evidence>
<evidence type="ECO:0000313" key="11">
    <source>
        <dbReference type="EMBL" id="KAG6471099.1"/>
    </source>
</evidence>
<evidence type="ECO:0000256" key="4">
    <source>
        <dbReference type="ARBA" id="ARBA00022692"/>
    </source>
</evidence>
<keyword evidence="8 10" id="KW-0408">Iron</keyword>
<dbReference type="InterPro" id="IPR036396">
    <property type="entry name" value="Cyt_P450_sf"/>
</dbReference>
<comment type="caution">
    <text evidence="11">The sequence shown here is derived from an EMBL/GenBank/DDBJ whole genome shotgun (WGS) entry which is preliminary data.</text>
</comment>
<comment type="cofactor">
    <cofactor evidence="1 10">
        <name>heme</name>
        <dbReference type="ChEBI" id="CHEBI:30413"/>
    </cofactor>
</comment>
<gene>
    <name evidence="11" type="ORF">ZIOFF_072196</name>
</gene>
<dbReference type="GO" id="GO:0004497">
    <property type="term" value="F:monooxygenase activity"/>
    <property type="evidence" value="ECO:0007669"/>
    <property type="project" value="InterPro"/>
</dbReference>
<feature type="binding site" description="axial binding residue" evidence="10">
    <location>
        <position position="139"/>
    </location>
    <ligand>
        <name>heme</name>
        <dbReference type="ChEBI" id="CHEBI:30413"/>
    </ligand>
    <ligandPart>
        <name>Fe</name>
        <dbReference type="ChEBI" id="CHEBI:18248"/>
    </ligandPart>
</feature>
<dbReference type="Pfam" id="PF00067">
    <property type="entry name" value="p450"/>
    <property type="match status" value="1"/>
</dbReference>
<name>A0A8J5C9S4_ZINOF</name>
<dbReference type="InterPro" id="IPR050651">
    <property type="entry name" value="Plant_Cytochrome_P450_Monoox"/>
</dbReference>
<dbReference type="PANTHER" id="PTHR47947:SF26">
    <property type="entry name" value="CYTOCHROME P450"/>
    <property type="match status" value="1"/>
</dbReference>
<organism evidence="11 12">
    <name type="scientific">Zingiber officinale</name>
    <name type="common">Ginger</name>
    <name type="synonym">Amomum zingiber</name>
    <dbReference type="NCBI Taxonomy" id="94328"/>
    <lineage>
        <taxon>Eukaryota</taxon>
        <taxon>Viridiplantae</taxon>
        <taxon>Streptophyta</taxon>
        <taxon>Embryophyta</taxon>
        <taxon>Tracheophyta</taxon>
        <taxon>Spermatophyta</taxon>
        <taxon>Magnoliopsida</taxon>
        <taxon>Liliopsida</taxon>
        <taxon>Zingiberales</taxon>
        <taxon>Zingiberaceae</taxon>
        <taxon>Zingiber</taxon>
    </lineage>
</organism>
<evidence type="ECO:0000256" key="8">
    <source>
        <dbReference type="ARBA" id="ARBA00023004"/>
    </source>
</evidence>
<dbReference type="GO" id="GO:0016705">
    <property type="term" value="F:oxidoreductase activity, acting on paired donors, with incorporation or reduction of molecular oxygen"/>
    <property type="evidence" value="ECO:0007669"/>
    <property type="project" value="InterPro"/>
</dbReference>
<evidence type="ECO:0000256" key="3">
    <source>
        <dbReference type="ARBA" id="ARBA00022617"/>
    </source>
</evidence>
<keyword evidence="5 10" id="KW-0479">Metal-binding</keyword>
<evidence type="ECO:0000256" key="2">
    <source>
        <dbReference type="ARBA" id="ARBA00004370"/>
    </source>
</evidence>
<dbReference type="PRINTS" id="PR00385">
    <property type="entry name" value="P450"/>
</dbReference>
<keyword evidence="4" id="KW-0812">Transmembrane</keyword>
<accession>A0A8J5C9S4</accession>
<dbReference type="InterPro" id="IPR001128">
    <property type="entry name" value="Cyt_P450"/>
</dbReference>
<keyword evidence="12" id="KW-1185">Reference proteome</keyword>
<keyword evidence="6" id="KW-1133">Transmembrane helix</keyword>
<dbReference type="GO" id="GO:0020037">
    <property type="term" value="F:heme binding"/>
    <property type="evidence" value="ECO:0007669"/>
    <property type="project" value="InterPro"/>
</dbReference>
<reference evidence="11 12" key="1">
    <citation type="submission" date="2020-08" db="EMBL/GenBank/DDBJ databases">
        <title>Plant Genome Project.</title>
        <authorList>
            <person name="Zhang R.-G."/>
        </authorList>
    </citation>
    <scope>NUCLEOTIDE SEQUENCE [LARGE SCALE GENOMIC DNA]</scope>
    <source>
        <tissue evidence="11">Rhizome</tissue>
    </source>
</reference>
<evidence type="ECO:0008006" key="13">
    <source>
        <dbReference type="Google" id="ProtNLM"/>
    </source>
</evidence>
<protein>
    <recommendedName>
        <fullName evidence="13">Cytochrome P450</fullName>
    </recommendedName>
</protein>
<evidence type="ECO:0000256" key="5">
    <source>
        <dbReference type="ARBA" id="ARBA00022723"/>
    </source>
</evidence>
<dbReference type="AlphaFoldDB" id="A0A8J5C9S4"/>
<dbReference type="SUPFAM" id="SSF48264">
    <property type="entry name" value="Cytochrome P450"/>
    <property type="match status" value="1"/>
</dbReference>
<evidence type="ECO:0000256" key="7">
    <source>
        <dbReference type="ARBA" id="ARBA00023002"/>
    </source>
</evidence>
<dbReference type="GO" id="GO:0016020">
    <property type="term" value="C:membrane"/>
    <property type="evidence" value="ECO:0007669"/>
    <property type="project" value="UniProtKB-SubCell"/>
</dbReference>
<comment type="subcellular location">
    <subcellularLocation>
        <location evidence="2">Membrane</location>
    </subcellularLocation>
</comment>
<sequence>MFVAETDTSAITTEWAMSLLLNHPHVLENAATELDTTVGHERSVSEDDLPNLTYLNCIIHETLQLYPADPLLVPHETSKDCTVAGFDISAGTMLLVNVWAIHMDAGVWDEPEKFKPERFMTGEAVKGYKFMPFGMGRRCPGEGLAMRMVGLMLATFVQCFKWEKVSPEEMDMTKGPGLSIPKATPLEALYKSRQSMVLLLS</sequence>
<proteinExistence type="predicted"/>
<keyword evidence="3 10" id="KW-0349">Heme</keyword>
<dbReference type="PANTHER" id="PTHR47947">
    <property type="entry name" value="CYTOCHROME P450 82C3-RELATED"/>
    <property type="match status" value="1"/>
</dbReference>
<keyword evidence="7" id="KW-0560">Oxidoreductase</keyword>
<dbReference type="Proteomes" id="UP000734854">
    <property type="component" value="Unassembled WGS sequence"/>
</dbReference>
<dbReference type="Gene3D" id="1.10.630.10">
    <property type="entry name" value="Cytochrome P450"/>
    <property type="match status" value="1"/>
</dbReference>
<evidence type="ECO:0000313" key="12">
    <source>
        <dbReference type="Proteomes" id="UP000734854"/>
    </source>
</evidence>
<evidence type="ECO:0000256" key="1">
    <source>
        <dbReference type="ARBA" id="ARBA00001971"/>
    </source>
</evidence>
<dbReference type="GO" id="GO:0005506">
    <property type="term" value="F:iron ion binding"/>
    <property type="evidence" value="ECO:0007669"/>
    <property type="project" value="InterPro"/>
</dbReference>
<keyword evidence="9" id="KW-0472">Membrane</keyword>
<dbReference type="PRINTS" id="PR00463">
    <property type="entry name" value="EP450I"/>
</dbReference>
<dbReference type="InterPro" id="IPR002401">
    <property type="entry name" value="Cyt_P450_E_grp-I"/>
</dbReference>
<evidence type="ECO:0000256" key="9">
    <source>
        <dbReference type="ARBA" id="ARBA00023136"/>
    </source>
</evidence>